<keyword evidence="3" id="KW-0408">Iron</keyword>
<dbReference type="PROSITE" id="PS51656">
    <property type="entry name" value="4FE4S"/>
    <property type="match status" value="1"/>
</dbReference>
<protein>
    <submittedName>
        <fullName evidence="6">Molybdopterin-guanine dinucleotide biosynthesis protein MobB</fullName>
    </submittedName>
</protein>
<evidence type="ECO:0000259" key="5">
    <source>
        <dbReference type="PROSITE" id="PS51656"/>
    </source>
</evidence>
<evidence type="ECO:0000256" key="4">
    <source>
        <dbReference type="ARBA" id="ARBA00023014"/>
    </source>
</evidence>
<dbReference type="PANTHER" id="PTHR40072">
    <property type="entry name" value="MOLYBDOPTERIN-GUANINE DINUCLEOTIDE BIOSYNTHESIS ADAPTER PROTEIN-RELATED"/>
    <property type="match status" value="1"/>
</dbReference>
<comment type="caution">
    <text evidence="6">The sequence shown here is derived from an EMBL/GenBank/DDBJ whole genome shotgun (WGS) entry which is preliminary data.</text>
</comment>
<keyword evidence="7" id="KW-1185">Reference proteome</keyword>
<dbReference type="Gene3D" id="3.40.50.300">
    <property type="entry name" value="P-loop containing nucleotide triphosphate hydrolases"/>
    <property type="match status" value="1"/>
</dbReference>
<evidence type="ECO:0000313" key="6">
    <source>
        <dbReference type="EMBL" id="GKX31012.1"/>
    </source>
</evidence>
<dbReference type="RefSeq" id="WP_281817643.1">
    <property type="nucleotide sequence ID" value="NZ_BRLB01000013.1"/>
</dbReference>
<dbReference type="InterPro" id="IPR052539">
    <property type="entry name" value="MGD_biosynthesis_adapter"/>
</dbReference>
<dbReference type="GO" id="GO:0051539">
    <property type="term" value="F:4 iron, 4 sulfur cluster binding"/>
    <property type="evidence" value="ECO:0007669"/>
    <property type="project" value="UniProtKB-KW"/>
</dbReference>
<dbReference type="GO" id="GO:0046872">
    <property type="term" value="F:metal ion binding"/>
    <property type="evidence" value="ECO:0007669"/>
    <property type="project" value="UniProtKB-KW"/>
</dbReference>
<dbReference type="SUPFAM" id="SSF52540">
    <property type="entry name" value="P-loop containing nucleoside triphosphate hydrolases"/>
    <property type="match status" value="1"/>
</dbReference>
<dbReference type="InterPro" id="IPR004435">
    <property type="entry name" value="MobB_dom"/>
</dbReference>
<proteinExistence type="predicted"/>
<dbReference type="PANTHER" id="PTHR40072:SF1">
    <property type="entry name" value="MOLYBDOPTERIN-GUANINE DINUCLEOTIDE BIOSYNTHESIS ADAPTER PROTEIN"/>
    <property type="match status" value="1"/>
</dbReference>
<organism evidence="6 7">
    <name type="scientific">Vallitalea longa</name>
    <dbReference type="NCBI Taxonomy" id="2936439"/>
    <lineage>
        <taxon>Bacteria</taxon>
        <taxon>Bacillati</taxon>
        <taxon>Bacillota</taxon>
        <taxon>Clostridia</taxon>
        <taxon>Lachnospirales</taxon>
        <taxon>Vallitaleaceae</taxon>
        <taxon>Vallitalea</taxon>
    </lineage>
</organism>
<accession>A0A9W5YBM1</accession>
<evidence type="ECO:0000313" key="7">
    <source>
        <dbReference type="Proteomes" id="UP001144256"/>
    </source>
</evidence>
<evidence type="ECO:0000256" key="1">
    <source>
        <dbReference type="ARBA" id="ARBA00022485"/>
    </source>
</evidence>
<dbReference type="GO" id="GO:0006777">
    <property type="term" value="P:Mo-molybdopterin cofactor biosynthetic process"/>
    <property type="evidence" value="ECO:0007669"/>
    <property type="project" value="InterPro"/>
</dbReference>
<keyword evidence="1" id="KW-0004">4Fe-4S</keyword>
<dbReference type="Pfam" id="PF03205">
    <property type="entry name" value="MobB"/>
    <property type="match status" value="1"/>
</dbReference>
<dbReference type="NCBIfam" id="TIGR00176">
    <property type="entry name" value="mobB"/>
    <property type="match status" value="1"/>
</dbReference>
<dbReference type="InterPro" id="IPR007202">
    <property type="entry name" value="4Fe-4S_dom"/>
</dbReference>
<gene>
    <name evidence="6" type="ORF">SH1V18_34920</name>
</gene>
<evidence type="ECO:0000256" key="3">
    <source>
        <dbReference type="ARBA" id="ARBA00023004"/>
    </source>
</evidence>
<name>A0A9W5YBM1_9FIRM</name>
<keyword evidence="4" id="KW-0411">Iron-sulfur</keyword>
<dbReference type="AlphaFoldDB" id="A0A9W5YBM1"/>
<dbReference type="GO" id="GO:0005525">
    <property type="term" value="F:GTP binding"/>
    <property type="evidence" value="ECO:0007669"/>
    <property type="project" value="InterPro"/>
</dbReference>
<dbReference type="InterPro" id="IPR027417">
    <property type="entry name" value="P-loop_NTPase"/>
</dbReference>
<feature type="domain" description="4Fe-4S" evidence="5">
    <location>
        <begin position="151"/>
        <end position="215"/>
    </location>
</feature>
<dbReference type="Proteomes" id="UP001144256">
    <property type="component" value="Unassembled WGS sequence"/>
</dbReference>
<sequence>MKIFSVYGYTDSGKTTTIENIIKELRKRRFTVGSVKEIHYEEFEIDKEGTNTSRHKEAGSQLVTARGYHETDILYQKKLSVEEILSFYNHDYVILEGVTDYNMPKILTAKSIAEIRERIDDSVFVISGRVAEQISEYEGIPVINCMKNIDELTNLLINKVYDKLPDFSKNCCSECGYDCRTLGNKILRGEAKREDCSIKNTYTKLYIDDREIDMVPFVSKILNNAVLGVIKELDGYKKGSTIRIETKS</sequence>
<reference evidence="6" key="1">
    <citation type="submission" date="2022-06" db="EMBL/GenBank/DDBJ databases">
        <title>Vallitalea longa sp. nov., an anaerobic bacterium isolated from marine sediment.</title>
        <authorList>
            <person name="Hirano S."/>
            <person name="Terahara T."/>
            <person name="Mori K."/>
            <person name="Hamada M."/>
            <person name="Matsumoto R."/>
            <person name="Kobayashi T."/>
        </authorList>
    </citation>
    <scope>NUCLEOTIDE SEQUENCE</scope>
    <source>
        <strain evidence="6">SH18-1</strain>
    </source>
</reference>
<keyword evidence="2" id="KW-0479">Metal-binding</keyword>
<dbReference type="EMBL" id="BRLB01000013">
    <property type="protein sequence ID" value="GKX31012.1"/>
    <property type="molecule type" value="Genomic_DNA"/>
</dbReference>
<evidence type="ECO:0000256" key="2">
    <source>
        <dbReference type="ARBA" id="ARBA00022723"/>
    </source>
</evidence>